<dbReference type="PROSITE" id="PS50995">
    <property type="entry name" value="HTH_MARR_2"/>
    <property type="match status" value="1"/>
</dbReference>
<organism evidence="4 5">
    <name type="scientific">Rossellomorea marisflavi</name>
    <dbReference type="NCBI Taxonomy" id="189381"/>
    <lineage>
        <taxon>Bacteria</taxon>
        <taxon>Bacillati</taxon>
        <taxon>Bacillota</taxon>
        <taxon>Bacilli</taxon>
        <taxon>Bacillales</taxon>
        <taxon>Bacillaceae</taxon>
        <taxon>Rossellomorea</taxon>
    </lineage>
</organism>
<dbReference type="EMBL" id="LQQY01000009">
    <property type="protein sequence ID" value="KZE50707.1"/>
    <property type="molecule type" value="Genomic_DNA"/>
</dbReference>
<dbReference type="InterPro" id="IPR000835">
    <property type="entry name" value="HTH_MarR-typ"/>
</dbReference>
<dbReference type="InterPro" id="IPR052067">
    <property type="entry name" value="Metal_resp_HTH_trans_reg"/>
</dbReference>
<protein>
    <submittedName>
        <fullName evidence="4">Uncharacterized protein</fullName>
    </submittedName>
</protein>
<evidence type="ECO:0000313" key="5">
    <source>
        <dbReference type="Proteomes" id="UP000076510"/>
    </source>
</evidence>
<dbReference type="SUPFAM" id="SSF46785">
    <property type="entry name" value="Winged helix' DNA-binding domain"/>
    <property type="match status" value="1"/>
</dbReference>
<dbReference type="Gene3D" id="1.10.10.10">
    <property type="entry name" value="Winged helix-like DNA-binding domain superfamily/Winged helix DNA-binding domain"/>
    <property type="match status" value="1"/>
</dbReference>
<reference evidence="5" key="1">
    <citation type="submission" date="2016-01" db="EMBL/GenBank/DDBJ databases">
        <title>Whole genome sequencing of Bhargavaea cecembensis T14.</title>
        <authorList>
            <person name="Hong K.W."/>
        </authorList>
    </citation>
    <scope>NUCLEOTIDE SEQUENCE [LARGE SCALE GENOMIC DNA]</scope>
    <source>
        <strain evidence="5">M19</strain>
    </source>
</reference>
<dbReference type="RefSeq" id="WP_048005173.1">
    <property type="nucleotide sequence ID" value="NZ_CP047095.1"/>
</dbReference>
<keyword evidence="3" id="KW-0804">Transcription</keyword>
<dbReference type="PATRIC" id="fig|189381.10.peg.715"/>
<accession>A0A0J5W0J5</accession>
<proteinExistence type="predicted"/>
<gene>
    <name evidence="4" type="ORF">AV649_15045</name>
</gene>
<dbReference type="Proteomes" id="UP000076510">
    <property type="component" value="Unassembled WGS sequence"/>
</dbReference>
<evidence type="ECO:0000313" key="4">
    <source>
        <dbReference type="EMBL" id="KZE50707.1"/>
    </source>
</evidence>
<keyword evidence="2" id="KW-0238">DNA-binding</keyword>
<sequence>MKQIIYESYLELLHLNEQKADSIQSLFGIYLNKDEPLDLLPGNMTSIHVIQCIGDHEPINHKGISRTMMISKANITKVTRKLQEDGLIRTVKLNDNKKEVYYKLTPEGRKVHDMHMKLHNEKKRAFMNMIEAFSVEEQRTIASFLEKMTESIRHEHDQL</sequence>
<dbReference type="InterPro" id="IPR036388">
    <property type="entry name" value="WH-like_DNA-bd_sf"/>
</dbReference>
<evidence type="ECO:0000256" key="1">
    <source>
        <dbReference type="ARBA" id="ARBA00023015"/>
    </source>
</evidence>
<comment type="caution">
    <text evidence="4">The sequence shown here is derived from an EMBL/GenBank/DDBJ whole genome shotgun (WGS) entry which is preliminary data.</text>
</comment>
<dbReference type="PANTHER" id="PTHR35790">
    <property type="entry name" value="HTH-TYPE TRANSCRIPTIONAL REGULATOR PCHR"/>
    <property type="match status" value="1"/>
</dbReference>
<name>A0A0J5W0J5_9BACI</name>
<dbReference type="PANTHER" id="PTHR35790:SF4">
    <property type="entry name" value="HTH-TYPE TRANSCRIPTIONAL REGULATOR PCHR"/>
    <property type="match status" value="1"/>
</dbReference>
<dbReference type="SMART" id="SM00347">
    <property type="entry name" value="HTH_MARR"/>
    <property type="match status" value="1"/>
</dbReference>
<dbReference type="Pfam" id="PF01047">
    <property type="entry name" value="MarR"/>
    <property type="match status" value="1"/>
</dbReference>
<dbReference type="AlphaFoldDB" id="A0A0J5W0J5"/>
<dbReference type="OrthoDB" id="5358347at2"/>
<dbReference type="GO" id="GO:0003700">
    <property type="term" value="F:DNA-binding transcription factor activity"/>
    <property type="evidence" value="ECO:0007669"/>
    <property type="project" value="InterPro"/>
</dbReference>
<evidence type="ECO:0000256" key="3">
    <source>
        <dbReference type="ARBA" id="ARBA00023163"/>
    </source>
</evidence>
<evidence type="ECO:0000256" key="2">
    <source>
        <dbReference type="ARBA" id="ARBA00023125"/>
    </source>
</evidence>
<dbReference type="GO" id="GO:0003677">
    <property type="term" value="F:DNA binding"/>
    <property type="evidence" value="ECO:0007669"/>
    <property type="project" value="UniProtKB-KW"/>
</dbReference>
<dbReference type="InterPro" id="IPR036390">
    <property type="entry name" value="WH_DNA-bd_sf"/>
</dbReference>
<keyword evidence="1" id="KW-0805">Transcription regulation</keyword>